<dbReference type="GO" id="GO:0051607">
    <property type="term" value="P:defense response to virus"/>
    <property type="evidence" value="ECO:0007669"/>
    <property type="project" value="TreeGrafter"/>
</dbReference>
<dbReference type="GO" id="GO:0038187">
    <property type="term" value="F:pattern recognition receptor activity"/>
    <property type="evidence" value="ECO:0007669"/>
    <property type="project" value="TreeGrafter"/>
</dbReference>
<evidence type="ECO:0000259" key="13">
    <source>
        <dbReference type="SMART" id="SM00013"/>
    </source>
</evidence>
<dbReference type="AlphaFoldDB" id="A0A401PDX5"/>
<keyword evidence="3" id="KW-0433">Leucine-rich repeat</keyword>
<gene>
    <name evidence="14" type="ORF">scyTo_0001529</name>
</gene>
<dbReference type="Proteomes" id="UP000288216">
    <property type="component" value="Unassembled WGS sequence"/>
</dbReference>
<dbReference type="GO" id="GO:0032755">
    <property type="term" value="P:positive regulation of interleukin-6 production"/>
    <property type="evidence" value="ECO:0007669"/>
    <property type="project" value="TreeGrafter"/>
</dbReference>
<keyword evidence="5" id="KW-0732">Signal</keyword>
<dbReference type="GO" id="GO:0005768">
    <property type="term" value="C:endosome"/>
    <property type="evidence" value="ECO:0007669"/>
    <property type="project" value="UniProtKB-SubCell"/>
</dbReference>
<keyword evidence="4 12" id="KW-0812">Transmembrane</keyword>
<evidence type="ECO:0000256" key="6">
    <source>
        <dbReference type="ARBA" id="ARBA00022737"/>
    </source>
</evidence>
<evidence type="ECO:0000313" key="14">
    <source>
        <dbReference type="EMBL" id="GCB71327.1"/>
    </source>
</evidence>
<keyword evidence="6" id="KW-0677">Repeat</keyword>
<dbReference type="PANTHER" id="PTHR47410">
    <property type="entry name" value="TOLL-LIKE RECEPTOR 7-RELATED"/>
    <property type="match status" value="1"/>
</dbReference>
<dbReference type="InterPro" id="IPR000372">
    <property type="entry name" value="LRRNT"/>
</dbReference>
<sequence length="395" mass="43867">MYIRGGLSKPLAIVVWHLTPHWSPKIVLPRAIGLLKSEDRMHPVVLSCLGVLVSALKTDGLKMCPHRCSCYDSSRFVDCKGRSLAHIPRDVPRGTWMLDFRLNNLSEIPAAAFGGLWSMRIALLARNRVQRIHPGAFGSLLFLEKLDLGGNRVGQLPADFSDGLQRLLELRLCDNRLERLQRGGLRCLESLEKLDLSANRLVSMETGVFKGLYKLRHLLLQNNRLRVVEAGFFLMLQGLEALHLEDNNITAIQAEAFASLRSLSLLGLSGNRLGHIKFKTFLSIQTQGTHLLLADNRWTCDCDLQRVFGKILSVRHLHVDDYGNISCSAPGQLSGYLLVAVDSQLCVAETATVLVITGTVLVTVIAAIVMAERNRKKSANKSWNDSEGPFDSQDK</sequence>
<dbReference type="GO" id="GO:0002224">
    <property type="term" value="P:toll-like receptor signaling pathway"/>
    <property type="evidence" value="ECO:0007669"/>
    <property type="project" value="TreeGrafter"/>
</dbReference>
<reference evidence="14 15" key="1">
    <citation type="journal article" date="2018" name="Nat. Ecol. Evol.">
        <title>Shark genomes provide insights into elasmobranch evolution and the origin of vertebrates.</title>
        <authorList>
            <person name="Hara Y"/>
            <person name="Yamaguchi K"/>
            <person name="Onimaru K"/>
            <person name="Kadota M"/>
            <person name="Koyanagi M"/>
            <person name="Keeley SD"/>
            <person name="Tatsumi K"/>
            <person name="Tanaka K"/>
            <person name="Motone F"/>
            <person name="Kageyama Y"/>
            <person name="Nozu R"/>
            <person name="Adachi N"/>
            <person name="Nishimura O"/>
            <person name="Nakagawa R"/>
            <person name="Tanegashima C"/>
            <person name="Kiyatake I"/>
            <person name="Matsumoto R"/>
            <person name="Murakumo K"/>
            <person name="Nishida K"/>
            <person name="Terakita A"/>
            <person name="Kuratani S"/>
            <person name="Sato K"/>
            <person name="Hyodo S Kuraku.S."/>
        </authorList>
    </citation>
    <scope>NUCLEOTIDE SEQUENCE [LARGE SCALE GENOMIC DNA]</scope>
</reference>
<protein>
    <recommendedName>
        <fullName evidence="13">LRRNT domain-containing protein</fullName>
    </recommendedName>
</protein>
<evidence type="ECO:0000256" key="2">
    <source>
        <dbReference type="ARBA" id="ARBA00004370"/>
    </source>
</evidence>
<dbReference type="FunFam" id="3.80.10.10:FF:000770">
    <property type="entry name" value="Uncharacterized protein"/>
    <property type="match status" value="1"/>
</dbReference>
<keyword evidence="9 12" id="KW-0472">Membrane</keyword>
<dbReference type="OMA" id="PHQCICY"/>
<keyword evidence="7" id="KW-0967">Endosome</keyword>
<evidence type="ECO:0000313" key="15">
    <source>
        <dbReference type="Proteomes" id="UP000288216"/>
    </source>
</evidence>
<dbReference type="SUPFAM" id="SSF52058">
    <property type="entry name" value="L domain-like"/>
    <property type="match status" value="1"/>
</dbReference>
<keyword evidence="10" id="KW-0675">Receptor</keyword>
<evidence type="ECO:0000256" key="10">
    <source>
        <dbReference type="ARBA" id="ARBA00023170"/>
    </source>
</evidence>
<feature type="domain" description="LRRNT" evidence="13">
    <location>
        <begin position="63"/>
        <end position="97"/>
    </location>
</feature>
<evidence type="ECO:0000256" key="8">
    <source>
        <dbReference type="ARBA" id="ARBA00022989"/>
    </source>
</evidence>
<dbReference type="Pfam" id="PF13855">
    <property type="entry name" value="LRR_8"/>
    <property type="match status" value="2"/>
</dbReference>
<evidence type="ECO:0000256" key="3">
    <source>
        <dbReference type="ARBA" id="ARBA00022614"/>
    </source>
</evidence>
<dbReference type="InterPro" id="IPR003591">
    <property type="entry name" value="Leu-rich_rpt_typical-subtyp"/>
</dbReference>
<dbReference type="InterPro" id="IPR001611">
    <property type="entry name" value="Leu-rich_rpt"/>
</dbReference>
<evidence type="ECO:0000256" key="12">
    <source>
        <dbReference type="SAM" id="Phobius"/>
    </source>
</evidence>
<dbReference type="Gene3D" id="3.80.10.10">
    <property type="entry name" value="Ribonuclease Inhibitor"/>
    <property type="match status" value="1"/>
</dbReference>
<name>A0A401PDX5_SCYTO</name>
<keyword evidence="15" id="KW-1185">Reference proteome</keyword>
<dbReference type="GO" id="GO:0005886">
    <property type="term" value="C:plasma membrane"/>
    <property type="evidence" value="ECO:0007669"/>
    <property type="project" value="TreeGrafter"/>
</dbReference>
<dbReference type="GO" id="GO:0007249">
    <property type="term" value="P:canonical NF-kappaB signal transduction"/>
    <property type="evidence" value="ECO:0007669"/>
    <property type="project" value="TreeGrafter"/>
</dbReference>
<proteinExistence type="predicted"/>
<dbReference type="InterPro" id="IPR032675">
    <property type="entry name" value="LRR_dom_sf"/>
</dbReference>
<dbReference type="SMART" id="SM00369">
    <property type="entry name" value="LRR_TYP"/>
    <property type="match status" value="8"/>
</dbReference>
<evidence type="ECO:0000256" key="1">
    <source>
        <dbReference type="ARBA" id="ARBA00004177"/>
    </source>
</evidence>
<keyword evidence="11" id="KW-0325">Glycoprotein</keyword>
<evidence type="ECO:0000256" key="9">
    <source>
        <dbReference type="ARBA" id="ARBA00023136"/>
    </source>
</evidence>
<evidence type="ECO:0000256" key="4">
    <source>
        <dbReference type="ARBA" id="ARBA00022692"/>
    </source>
</evidence>
<dbReference type="PANTHER" id="PTHR47410:SF5">
    <property type="entry name" value="TOLL-LIKE RECEPTOR 3"/>
    <property type="match status" value="1"/>
</dbReference>
<evidence type="ECO:0000256" key="11">
    <source>
        <dbReference type="ARBA" id="ARBA00023180"/>
    </source>
</evidence>
<comment type="subcellular location">
    <subcellularLocation>
        <location evidence="1">Endosome</location>
    </subcellularLocation>
    <subcellularLocation>
        <location evidence="2">Membrane</location>
    </subcellularLocation>
</comment>
<dbReference type="STRING" id="75743.A0A401PDX5"/>
<evidence type="ECO:0000256" key="5">
    <source>
        <dbReference type="ARBA" id="ARBA00022729"/>
    </source>
</evidence>
<dbReference type="EMBL" id="BFAA01000347">
    <property type="protein sequence ID" value="GCB71327.1"/>
    <property type="molecule type" value="Genomic_DNA"/>
</dbReference>
<dbReference type="SMART" id="SM00013">
    <property type="entry name" value="LRRNT"/>
    <property type="match status" value="1"/>
</dbReference>
<feature type="transmembrane region" description="Helical" evidence="12">
    <location>
        <begin position="351"/>
        <end position="371"/>
    </location>
</feature>
<keyword evidence="8 12" id="KW-1133">Transmembrane helix</keyword>
<dbReference type="OrthoDB" id="694479at2759"/>
<organism evidence="14 15">
    <name type="scientific">Scyliorhinus torazame</name>
    <name type="common">Cloudy catshark</name>
    <name type="synonym">Catulus torazame</name>
    <dbReference type="NCBI Taxonomy" id="75743"/>
    <lineage>
        <taxon>Eukaryota</taxon>
        <taxon>Metazoa</taxon>
        <taxon>Chordata</taxon>
        <taxon>Craniata</taxon>
        <taxon>Vertebrata</taxon>
        <taxon>Chondrichthyes</taxon>
        <taxon>Elasmobranchii</taxon>
        <taxon>Galeomorphii</taxon>
        <taxon>Galeoidea</taxon>
        <taxon>Carcharhiniformes</taxon>
        <taxon>Scyliorhinidae</taxon>
        <taxon>Scyliorhinus</taxon>
    </lineage>
</organism>
<accession>A0A401PDX5</accession>
<comment type="caution">
    <text evidence="14">The sequence shown here is derived from an EMBL/GenBank/DDBJ whole genome shotgun (WGS) entry which is preliminary data.</text>
</comment>
<evidence type="ECO:0000256" key="7">
    <source>
        <dbReference type="ARBA" id="ARBA00022753"/>
    </source>
</evidence>